<name>A0A523XKC9_UNCT6</name>
<dbReference type="Pfam" id="PF02635">
    <property type="entry name" value="DsrE"/>
    <property type="match status" value="1"/>
</dbReference>
<dbReference type="InterPro" id="IPR003787">
    <property type="entry name" value="Sulphur_relay_DsrE/F-like"/>
</dbReference>
<evidence type="ECO:0000313" key="2">
    <source>
        <dbReference type="Proteomes" id="UP000315534"/>
    </source>
</evidence>
<evidence type="ECO:0000313" key="1">
    <source>
        <dbReference type="EMBL" id="TET79702.1"/>
    </source>
</evidence>
<reference evidence="1 2" key="1">
    <citation type="submission" date="2019-03" db="EMBL/GenBank/DDBJ databases">
        <title>Metabolic potential of uncultured bacteria and archaea associated with petroleum seepage in deep-sea sediments.</title>
        <authorList>
            <person name="Dong X."/>
            <person name="Hubert C."/>
        </authorList>
    </citation>
    <scope>NUCLEOTIDE SEQUENCE [LARGE SCALE GENOMIC DNA]</scope>
    <source>
        <strain evidence="1">E29_bin36</strain>
    </source>
</reference>
<dbReference type="NCBIfam" id="TIGR03527">
    <property type="entry name" value="selenium_YedF"/>
    <property type="match status" value="1"/>
</dbReference>
<dbReference type="InterPro" id="IPR027396">
    <property type="entry name" value="DsrEFH-like"/>
</dbReference>
<sequence>MVLGLFTRRSGEWRAERMNVGNVVFLNKDRIGHGEDELGKILMKAFLTNVLAVEPLPTHIAFMNSGVKLTVSGSEVLDILKEMEKKNVGLLVCGTCLDYFGIKDKLGVGKVSNQNEIVKTFIAASKVITV</sequence>
<gene>
    <name evidence="1" type="primary">yedF</name>
    <name evidence="1" type="ORF">E3J38_06835</name>
</gene>
<protein>
    <submittedName>
        <fullName evidence="1">Sulfurtransferase-like selenium metabolism protein YedF</fullName>
    </submittedName>
</protein>
<dbReference type="EMBL" id="SOIP01000401">
    <property type="protein sequence ID" value="TET79702.1"/>
    <property type="molecule type" value="Genomic_DNA"/>
</dbReference>
<accession>A0A523XKC9</accession>
<dbReference type="Proteomes" id="UP000315534">
    <property type="component" value="Unassembled WGS sequence"/>
</dbReference>
<dbReference type="AlphaFoldDB" id="A0A523XKC9"/>
<proteinExistence type="predicted"/>
<keyword evidence="1" id="KW-0808">Transferase</keyword>
<organism evidence="1 2">
    <name type="scientific">candidate division TA06 bacterium</name>
    <dbReference type="NCBI Taxonomy" id="2250710"/>
    <lineage>
        <taxon>Bacteria</taxon>
        <taxon>Bacteria division TA06</taxon>
    </lineage>
</organism>
<dbReference type="GO" id="GO:0016740">
    <property type="term" value="F:transferase activity"/>
    <property type="evidence" value="ECO:0007669"/>
    <property type="project" value="UniProtKB-KW"/>
</dbReference>
<dbReference type="InterPro" id="IPR019870">
    <property type="entry name" value="Se_metab_YedF"/>
</dbReference>
<comment type="caution">
    <text evidence="1">The sequence shown here is derived from an EMBL/GenBank/DDBJ whole genome shotgun (WGS) entry which is preliminary data.</text>
</comment>
<dbReference type="SUPFAM" id="SSF75169">
    <property type="entry name" value="DsrEFH-like"/>
    <property type="match status" value="1"/>
</dbReference>